<evidence type="ECO:0008006" key="4">
    <source>
        <dbReference type="Google" id="ProtNLM"/>
    </source>
</evidence>
<dbReference type="OrthoDB" id="5803286at2"/>
<feature type="compositionally biased region" description="Polar residues" evidence="1">
    <location>
        <begin position="612"/>
        <end position="624"/>
    </location>
</feature>
<organism evidence="2 3">
    <name type="scientific">Shewanella fodinae</name>
    <dbReference type="NCBI Taxonomy" id="552357"/>
    <lineage>
        <taxon>Bacteria</taxon>
        <taxon>Pseudomonadati</taxon>
        <taxon>Pseudomonadota</taxon>
        <taxon>Gammaproteobacteria</taxon>
        <taxon>Alteromonadales</taxon>
        <taxon>Shewanellaceae</taxon>
        <taxon>Shewanella</taxon>
    </lineage>
</organism>
<name>A0A4R2F5R0_9GAMM</name>
<proteinExistence type="predicted"/>
<gene>
    <name evidence="2" type="ORF">EDC91_1215</name>
</gene>
<comment type="caution">
    <text evidence="2">The sequence shown here is derived from an EMBL/GenBank/DDBJ whole genome shotgun (WGS) entry which is preliminary data.</text>
</comment>
<evidence type="ECO:0000313" key="2">
    <source>
        <dbReference type="EMBL" id="TCN81859.1"/>
    </source>
</evidence>
<dbReference type="AlphaFoldDB" id="A0A4R2F5R0"/>
<evidence type="ECO:0000313" key="3">
    <source>
        <dbReference type="Proteomes" id="UP000294832"/>
    </source>
</evidence>
<evidence type="ECO:0000256" key="1">
    <source>
        <dbReference type="SAM" id="MobiDB-lite"/>
    </source>
</evidence>
<feature type="region of interest" description="Disordered" evidence="1">
    <location>
        <begin position="612"/>
        <end position="639"/>
    </location>
</feature>
<dbReference type="Proteomes" id="UP000294832">
    <property type="component" value="Unassembled WGS sequence"/>
</dbReference>
<dbReference type="EMBL" id="SLWF01000021">
    <property type="protein sequence ID" value="TCN81859.1"/>
    <property type="molecule type" value="Genomic_DNA"/>
</dbReference>
<dbReference type="RefSeq" id="WP_133039604.1">
    <property type="nucleotide sequence ID" value="NZ_SLWF01000021.1"/>
</dbReference>
<protein>
    <recommendedName>
        <fullName evidence="4">Lipoprotein</fullName>
    </recommendedName>
</protein>
<sequence length="639" mass="70111">MQRIAFFLIGIILAGCGGSGSDSGANTPPETPANSISRCTVQSTPQIITSDNIRFYLQSQYLSHQQSSVVATLANGTSSGYQFHWQQTSGTPLTLTVTDNAVLPFVADSSGDYGFEVTIANAEQQYTAIINVIVTEGDALSIRLDHQVVEGADVSLRVDRRSSSSIQNISWCVAYGPDVTLNLDDVEVPLFTTPQVNSDSLLIIRATGTANDVQLSDDVNLLITDEAAIDSAYFDKPVARTHSYRADSPWRNVLQGCVYSNQLTNSCTLTTLPLIGQETAENASDKAAIMNRVLVSHDWMGKNFEAFLDNLDPHSDFATLLQSVTAIVISYDVRPSFYWVATGAIYLDPEDLWLTAAERDTINEAADYRSAFGQDLQFLVPWRYVKNNDYASIYRSPALRQSRSLAELEPDLASLLYHELAHANDYFPRSIHSSLQGPTLVDDYNRRSANKALGSDQLTNTLPLQSTEMQSLAEVNFLGDNATATERSYSPADVASFFSPDRANDFYNYSTSREDAAMLFEEAMMSYRLGIQRDVAVTDKPAVISSSTVTVNWGQRGRIAEPAIQPRAAMIIDYLMPELDGAAIEAALPPPVAMRAGESWLANLALSNNGKNTPQLVSPKNISEQPLRLSGERQPWTQQ</sequence>
<reference evidence="2 3" key="1">
    <citation type="submission" date="2019-03" db="EMBL/GenBank/DDBJ databases">
        <title>Freshwater and sediment microbial communities from various areas in North America, analyzing microbe dynamics in response to fracking.</title>
        <authorList>
            <person name="Lamendella R."/>
        </authorList>
    </citation>
    <scope>NUCLEOTIDE SEQUENCE [LARGE SCALE GENOMIC DNA]</scope>
    <source>
        <strain evidence="2 3">74A</strain>
    </source>
</reference>
<dbReference type="PROSITE" id="PS51257">
    <property type="entry name" value="PROKAR_LIPOPROTEIN"/>
    <property type="match status" value="1"/>
</dbReference>
<keyword evidence="3" id="KW-1185">Reference proteome</keyword>
<accession>A0A4R2F5R0</accession>